<dbReference type="EMBL" id="CP032485">
    <property type="protein sequence ID" value="QDH25213.1"/>
    <property type="molecule type" value="Genomic_DNA"/>
</dbReference>
<dbReference type="PRINTS" id="PR00032">
    <property type="entry name" value="HTHARAC"/>
</dbReference>
<evidence type="ECO:0000313" key="6">
    <source>
        <dbReference type="Proteomes" id="UP000317214"/>
    </source>
</evidence>
<dbReference type="SUPFAM" id="SSF46689">
    <property type="entry name" value="Homeodomain-like"/>
    <property type="match status" value="1"/>
</dbReference>
<dbReference type="InterPro" id="IPR018060">
    <property type="entry name" value="HTH_AraC"/>
</dbReference>
<evidence type="ECO:0000259" key="4">
    <source>
        <dbReference type="PROSITE" id="PS01124"/>
    </source>
</evidence>
<dbReference type="InterPro" id="IPR018062">
    <property type="entry name" value="HTH_AraC-typ_CS"/>
</dbReference>
<evidence type="ECO:0000313" key="5">
    <source>
        <dbReference type="EMBL" id="QDH25213.1"/>
    </source>
</evidence>
<dbReference type="Pfam" id="PF14525">
    <property type="entry name" value="AraC_binding_2"/>
    <property type="match status" value="1"/>
</dbReference>
<dbReference type="InterPro" id="IPR035418">
    <property type="entry name" value="AraC-bd_2"/>
</dbReference>
<evidence type="ECO:0000256" key="1">
    <source>
        <dbReference type="ARBA" id="ARBA00023015"/>
    </source>
</evidence>
<keyword evidence="1" id="KW-0805">Transcription regulation</keyword>
<dbReference type="Pfam" id="PF12833">
    <property type="entry name" value="HTH_18"/>
    <property type="match status" value="1"/>
</dbReference>
<gene>
    <name evidence="5" type="ORF">D5366_08310</name>
</gene>
<dbReference type="GO" id="GO:0003700">
    <property type="term" value="F:DNA-binding transcription factor activity"/>
    <property type="evidence" value="ECO:0007669"/>
    <property type="project" value="InterPro"/>
</dbReference>
<dbReference type="PANTHER" id="PTHR46796:SF6">
    <property type="entry name" value="ARAC SUBFAMILY"/>
    <property type="match status" value="1"/>
</dbReference>
<proteinExistence type="predicted"/>
<dbReference type="InterPro" id="IPR020449">
    <property type="entry name" value="Tscrpt_reg_AraC-type_HTH"/>
</dbReference>
<dbReference type="Proteomes" id="UP000317214">
    <property type="component" value="Chromosome"/>
</dbReference>
<feature type="domain" description="HTH araC/xylS-type" evidence="4">
    <location>
        <begin position="214"/>
        <end position="315"/>
    </location>
</feature>
<dbReference type="GO" id="GO:0043565">
    <property type="term" value="F:sequence-specific DNA binding"/>
    <property type="evidence" value="ECO:0007669"/>
    <property type="project" value="InterPro"/>
</dbReference>
<evidence type="ECO:0000256" key="3">
    <source>
        <dbReference type="ARBA" id="ARBA00023163"/>
    </source>
</evidence>
<dbReference type="PROSITE" id="PS00041">
    <property type="entry name" value="HTH_ARAC_FAMILY_1"/>
    <property type="match status" value="1"/>
</dbReference>
<dbReference type="AlphaFoldDB" id="A0A4Y6V5L2"/>
<protein>
    <submittedName>
        <fullName evidence="5">Helix-turn-helix domain-containing protein</fullName>
    </submittedName>
</protein>
<name>A0A4Y6V5L2_9PROT</name>
<sequence length="323" mass="36456">MSSRLQVYHTEGLPQRARKECWHDIITRSFVPLECTLKTDDFQGQITRLSFDTCSISKVRSGAQSVSRTSKLTQNSQSSHYLLSLGIRGTGEVLQDGRQAILNPGAFALYDSRRPYTLNFDQNFEQIVFMMPNIALNACLGHAEHLTATTIDTTNPLQEITANFLTQLLNTTQHLPDLLVTRLAAQASEIVASMLIATVGRSSAPTSHRLAMGLQLRTAIDQRLRDPELSRQSLAQQFRISTRYLDDLFSDEGVGIAEYILQKRLQWARKALSDPARSRYQIGEIARMSGFVSQSHFSRVFAATFRQSPREYRQHCLAQFITK</sequence>
<dbReference type="InterPro" id="IPR009057">
    <property type="entry name" value="Homeodomain-like_sf"/>
</dbReference>
<dbReference type="SMART" id="SM00342">
    <property type="entry name" value="HTH_ARAC"/>
    <property type="match status" value="1"/>
</dbReference>
<dbReference type="OrthoDB" id="5295469at2"/>
<keyword evidence="3" id="KW-0804">Transcription</keyword>
<reference evidence="5 6" key="1">
    <citation type="submission" date="2018-09" db="EMBL/GenBank/DDBJ databases">
        <title>The complete genome sequence of Neokomagataea tanensis NBRC 106556(T).</title>
        <authorList>
            <person name="Chua K.-O."/>
            <person name="See-Too W.-S."/>
            <person name="Hong K.-W."/>
            <person name="Yin W.-F."/>
            <person name="Chan K.-G."/>
        </authorList>
    </citation>
    <scope>NUCLEOTIDE SEQUENCE [LARGE SCALE GENOMIC DNA]</scope>
    <source>
        <strain evidence="6">AH13 \ NBRC 106556</strain>
    </source>
</reference>
<dbReference type="Gene3D" id="1.10.10.60">
    <property type="entry name" value="Homeodomain-like"/>
    <property type="match status" value="1"/>
</dbReference>
<keyword evidence="6" id="KW-1185">Reference proteome</keyword>
<dbReference type="PROSITE" id="PS01124">
    <property type="entry name" value="HTH_ARAC_FAMILY_2"/>
    <property type="match status" value="1"/>
</dbReference>
<dbReference type="KEGG" id="ntn:D5366_08310"/>
<dbReference type="PANTHER" id="PTHR46796">
    <property type="entry name" value="HTH-TYPE TRANSCRIPTIONAL ACTIVATOR RHAS-RELATED"/>
    <property type="match status" value="1"/>
</dbReference>
<dbReference type="InterPro" id="IPR050204">
    <property type="entry name" value="AraC_XylS_family_regulators"/>
</dbReference>
<keyword evidence="2" id="KW-0238">DNA-binding</keyword>
<organism evidence="5 6">
    <name type="scientific">Neokomagataea tanensis</name>
    <dbReference type="NCBI Taxonomy" id="661191"/>
    <lineage>
        <taxon>Bacteria</taxon>
        <taxon>Pseudomonadati</taxon>
        <taxon>Pseudomonadota</taxon>
        <taxon>Alphaproteobacteria</taxon>
        <taxon>Acetobacterales</taxon>
        <taxon>Acetobacteraceae</taxon>
        <taxon>Neokomagataea</taxon>
    </lineage>
</organism>
<accession>A0A4Y6V5L2</accession>
<evidence type="ECO:0000256" key="2">
    <source>
        <dbReference type="ARBA" id="ARBA00023125"/>
    </source>
</evidence>
<dbReference type="RefSeq" id="WP_141493066.1">
    <property type="nucleotide sequence ID" value="NZ_CP032485.1"/>
</dbReference>